<feature type="active site" description="Proton donor/acceptor" evidence="7">
    <location>
        <position position="182"/>
    </location>
</feature>
<evidence type="ECO:0000256" key="6">
    <source>
        <dbReference type="ARBA" id="ARBA00056337"/>
    </source>
</evidence>
<dbReference type="InterPro" id="IPR013785">
    <property type="entry name" value="Aldolase_TIM"/>
</dbReference>
<dbReference type="GO" id="GO:0009264">
    <property type="term" value="P:deoxyribonucleotide catabolic process"/>
    <property type="evidence" value="ECO:0007669"/>
    <property type="project" value="UniProtKB-UniRule"/>
</dbReference>
<feature type="active site" description="Schiff-base intermediate with acetaldehyde" evidence="7">
    <location>
        <position position="153"/>
    </location>
</feature>
<dbReference type="GO" id="GO:0016052">
    <property type="term" value="P:carbohydrate catabolic process"/>
    <property type="evidence" value="ECO:0007669"/>
    <property type="project" value="TreeGrafter"/>
</dbReference>
<comment type="catalytic activity">
    <reaction evidence="5 7">
        <text>2-deoxy-D-ribose 5-phosphate = D-glyceraldehyde 3-phosphate + acetaldehyde</text>
        <dbReference type="Rhea" id="RHEA:12821"/>
        <dbReference type="ChEBI" id="CHEBI:15343"/>
        <dbReference type="ChEBI" id="CHEBI:59776"/>
        <dbReference type="ChEBI" id="CHEBI:62877"/>
        <dbReference type="EC" id="4.1.2.4"/>
    </reaction>
</comment>
<reference evidence="8 9" key="1">
    <citation type="submission" date="2020-04" db="EMBL/GenBank/DDBJ databases">
        <title>MicrobeNet Type strains.</title>
        <authorList>
            <person name="Nicholson A.C."/>
        </authorList>
    </citation>
    <scope>NUCLEOTIDE SEQUENCE [LARGE SCALE GENOMIC DNA]</scope>
    <source>
        <strain evidence="8 9">CCUG 69612</strain>
    </source>
</reference>
<dbReference type="GO" id="GO:0005737">
    <property type="term" value="C:cytoplasm"/>
    <property type="evidence" value="ECO:0007669"/>
    <property type="project" value="UniProtKB-SubCell"/>
</dbReference>
<keyword evidence="3 7" id="KW-0456">Lyase</keyword>
<keyword evidence="9" id="KW-1185">Reference proteome</keyword>
<dbReference type="InterPro" id="IPR028581">
    <property type="entry name" value="DeoC_typeI"/>
</dbReference>
<evidence type="ECO:0000256" key="4">
    <source>
        <dbReference type="ARBA" id="ARBA00023270"/>
    </source>
</evidence>
<dbReference type="PANTHER" id="PTHR10889">
    <property type="entry name" value="DEOXYRIBOSE-PHOSPHATE ALDOLASE"/>
    <property type="match status" value="1"/>
</dbReference>
<dbReference type="RefSeq" id="WP_168549373.1">
    <property type="nucleotide sequence ID" value="NZ_JAAXPR010000011.1"/>
</dbReference>
<dbReference type="GO" id="GO:0004139">
    <property type="term" value="F:deoxyribose-phosphate aldolase activity"/>
    <property type="evidence" value="ECO:0007669"/>
    <property type="project" value="UniProtKB-UniRule"/>
</dbReference>
<feature type="active site" description="Proton donor/acceptor" evidence="7">
    <location>
        <position position="91"/>
    </location>
</feature>
<dbReference type="HAMAP" id="MF_00114">
    <property type="entry name" value="DeoC_type1"/>
    <property type="match status" value="1"/>
</dbReference>
<dbReference type="InterPro" id="IPR011343">
    <property type="entry name" value="DeoC"/>
</dbReference>
<dbReference type="SMART" id="SM01133">
    <property type="entry name" value="DeoC"/>
    <property type="match status" value="1"/>
</dbReference>
<keyword evidence="4 7" id="KW-0704">Schiff base</keyword>
<dbReference type="PIRSF" id="PIRSF001357">
    <property type="entry name" value="DeoC"/>
    <property type="match status" value="1"/>
</dbReference>
<dbReference type="GO" id="GO:0006018">
    <property type="term" value="P:2-deoxyribose 1-phosphate catabolic process"/>
    <property type="evidence" value="ECO:0007669"/>
    <property type="project" value="UniProtKB-UniRule"/>
</dbReference>
<comment type="subcellular location">
    <subcellularLocation>
        <location evidence="7">Cytoplasm</location>
    </subcellularLocation>
</comment>
<dbReference type="EC" id="4.1.2.4" evidence="7"/>
<dbReference type="CDD" id="cd00959">
    <property type="entry name" value="DeoC"/>
    <property type="match status" value="1"/>
</dbReference>
<keyword evidence="2 7" id="KW-0963">Cytoplasm</keyword>
<evidence type="ECO:0000256" key="5">
    <source>
        <dbReference type="ARBA" id="ARBA00048791"/>
    </source>
</evidence>
<evidence type="ECO:0000313" key="8">
    <source>
        <dbReference type="EMBL" id="NKZ20556.1"/>
    </source>
</evidence>
<evidence type="ECO:0000256" key="7">
    <source>
        <dbReference type="HAMAP-Rule" id="MF_00114"/>
    </source>
</evidence>
<dbReference type="Gene3D" id="3.20.20.70">
    <property type="entry name" value="Aldolase class I"/>
    <property type="match status" value="1"/>
</dbReference>
<name>A0A7X6MZ59_9STRE</name>
<dbReference type="FunFam" id="3.20.20.70:FF:000044">
    <property type="entry name" value="Deoxyribose-phosphate aldolase"/>
    <property type="match status" value="1"/>
</dbReference>
<proteinExistence type="inferred from homology"/>
<evidence type="ECO:0000256" key="3">
    <source>
        <dbReference type="ARBA" id="ARBA00023239"/>
    </source>
</evidence>
<dbReference type="SUPFAM" id="SSF51569">
    <property type="entry name" value="Aldolase"/>
    <property type="match status" value="1"/>
</dbReference>
<dbReference type="Pfam" id="PF01791">
    <property type="entry name" value="DeoC"/>
    <property type="match status" value="1"/>
</dbReference>
<gene>
    <name evidence="7 8" type="primary">deoC</name>
    <name evidence="8" type="ORF">HF992_06835</name>
</gene>
<comment type="similarity">
    <text evidence="1 7">Belongs to the DeoC/FbaB aldolase family. DeoC type 1 subfamily.</text>
</comment>
<dbReference type="Proteomes" id="UP000522720">
    <property type="component" value="Unassembled WGS sequence"/>
</dbReference>
<evidence type="ECO:0000256" key="1">
    <source>
        <dbReference type="ARBA" id="ARBA00010936"/>
    </source>
</evidence>
<accession>A0A7X6MZ59</accession>
<dbReference type="InterPro" id="IPR002915">
    <property type="entry name" value="DeoC/FbaB/LacD_aldolase"/>
</dbReference>
<sequence>MEIKEILSKVDHTLLTTTASWEDIKLILDDAMAYHTASACIPASYVKKAADYVSGKLAICTVIGFPNGYSTTATKVFECQDAIKNGADEIDMVINLTDVKNGDYAAIEDEIRQIKAACGSHILKVIVETCQLTKEELIELCGVVTRSGADFIKTSTGFSTAGATFEDVALMAEHVGKDVQIKAAGGISSLEDAEKFISLGASRLGTSRIIKIVKHQKVEEGSY</sequence>
<dbReference type="PANTHER" id="PTHR10889:SF1">
    <property type="entry name" value="DEOXYRIBOSE-PHOSPHATE ALDOLASE"/>
    <property type="match status" value="1"/>
</dbReference>
<protein>
    <recommendedName>
        <fullName evidence="7">Deoxyribose-phosphate aldolase</fullName>
        <shortName evidence="7">DERA</shortName>
        <ecNumber evidence="7">4.1.2.4</ecNumber>
    </recommendedName>
    <alternativeName>
        <fullName evidence="7">2-deoxy-D-ribose 5-phosphate aldolase</fullName>
    </alternativeName>
    <alternativeName>
        <fullName evidence="7">Phosphodeoxyriboaldolase</fullName>
        <shortName evidence="7">Deoxyriboaldolase</shortName>
    </alternativeName>
</protein>
<organism evidence="8 9">
    <name type="scientific">Streptococcus ovuberis</name>
    <dbReference type="NCBI Taxonomy" id="1936207"/>
    <lineage>
        <taxon>Bacteria</taxon>
        <taxon>Bacillati</taxon>
        <taxon>Bacillota</taxon>
        <taxon>Bacilli</taxon>
        <taxon>Lactobacillales</taxon>
        <taxon>Streptococcaceae</taxon>
        <taxon>Streptococcus</taxon>
    </lineage>
</organism>
<comment type="caution">
    <text evidence="8">The sequence shown here is derived from an EMBL/GenBank/DDBJ whole genome shotgun (WGS) entry which is preliminary data.</text>
</comment>
<evidence type="ECO:0000313" key="9">
    <source>
        <dbReference type="Proteomes" id="UP000522720"/>
    </source>
</evidence>
<evidence type="ECO:0000256" key="2">
    <source>
        <dbReference type="ARBA" id="ARBA00022490"/>
    </source>
</evidence>
<dbReference type="EMBL" id="JAAXPR010000011">
    <property type="protein sequence ID" value="NKZ20556.1"/>
    <property type="molecule type" value="Genomic_DNA"/>
</dbReference>
<comment type="pathway">
    <text evidence="7">Carbohydrate degradation; 2-deoxy-D-ribose 1-phosphate degradation; D-glyceraldehyde 3-phosphate and acetaldehyde from 2-deoxy-alpha-D-ribose 1-phosphate: step 2/2.</text>
</comment>
<dbReference type="UniPathway" id="UPA00002">
    <property type="reaction ID" value="UER00468"/>
</dbReference>
<dbReference type="AlphaFoldDB" id="A0A7X6MZ59"/>
<dbReference type="NCBIfam" id="TIGR00126">
    <property type="entry name" value="deoC"/>
    <property type="match status" value="1"/>
</dbReference>
<comment type="function">
    <text evidence="6 7">Catalyzes a reversible aldol reaction between acetaldehyde and D-glyceraldehyde 3-phosphate to generate 2-deoxy-D-ribose 5-phosphate.</text>
</comment>